<feature type="signal peptide" evidence="1">
    <location>
        <begin position="1"/>
        <end position="25"/>
    </location>
</feature>
<reference evidence="2" key="2">
    <citation type="submission" date="2020-09" db="EMBL/GenBank/DDBJ databases">
        <authorList>
            <person name="Sun Q."/>
            <person name="Zhou Y."/>
        </authorList>
    </citation>
    <scope>NUCLEOTIDE SEQUENCE</scope>
    <source>
        <strain evidence="2">CGMCC 1.14988</strain>
    </source>
</reference>
<evidence type="ECO:0000256" key="1">
    <source>
        <dbReference type="SAM" id="SignalP"/>
    </source>
</evidence>
<keyword evidence="1" id="KW-0732">Signal</keyword>
<gene>
    <name evidence="2" type="ORF">GCM10011354_11800</name>
</gene>
<dbReference type="SUPFAM" id="SSF51445">
    <property type="entry name" value="(Trans)glycosidases"/>
    <property type="match status" value="1"/>
</dbReference>
<name>A0A8J3A6Y5_9ACTN</name>
<dbReference type="RefSeq" id="WP_130649550.1">
    <property type="nucleotide sequence ID" value="NZ_BMHA01000004.1"/>
</dbReference>
<dbReference type="EMBL" id="BMHA01000004">
    <property type="protein sequence ID" value="GGI04981.1"/>
    <property type="molecule type" value="Genomic_DNA"/>
</dbReference>
<accession>A0A8J3A6Y5</accession>
<feature type="chain" id="PRO_5038941055" evidence="1">
    <location>
        <begin position="26"/>
        <end position="742"/>
    </location>
</feature>
<evidence type="ECO:0000313" key="2">
    <source>
        <dbReference type="EMBL" id="GGI04981.1"/>
    </source>
</evidence>
<proteinExistence type="predicted"/>
<keyword evidence="3" id="KW-1185">Reference proteome</keyword>
<dbReference type="AlphaFoldDB" id="A0A8J3A6Y5"/>
<comment type="caution">
    <text evidence="2">The sequence shown here is derived from an EMBL/GenBank/DDBJ whole genome shotgun (WGS) entry which is preliminary data.</text>
</comment>
<organism evidence="2 3">
    <name type="scientific">Egicoccus halophilus</name>
    <dbReference type="NCBI Taxonomy" id="1670830"/>
    <lineage>
        <taxon>Bacteria</taxon>
        <taxon>Bacillati</taxon>
        <taxon>Actinomycetota</taxon>
        <taxon>Nitriliruptoria</taxon>
        <taxon>Egicoccales</taxon>
        <taxon>Egicoccaceae</taxon>
        <taxon>Egicoccus</taxon>
    </lineage>
</organism>
<reference evidence="2" key="1">
    <citation type="journal article" date="2014" name="Int. J. Syst. Evol. Microbiol.">
        <title>Complete genome sequence of Corynebacterium casei LMG S-19264T (=DSM 44701T), isolated from a smear-ripened cheese.</title>
        <authorList>
            <consortium name="US DOE Joint Genome Institute (JGI-PGF)"/>
            <person name="Walter F."/>
            <person name="Albersmeier A."/>
            <person name="Kalinowski J."/>
            <person name="Ruckert C."/>
        </authorList>
    </citation>
    <scope>NUCLEOTIDE SEQUENCE</scope>
    <source>
        <strain evidence="2">CGMCC 1.14988</strain>
    </source>
</reference>
<sequence length="742" mass="79645">MGTAVHRRPLAALLAACALLTGCGAQDGPEVAPAAAAAAAVDPWAALPSWTPPGSLAPDPEVVDGLTRIAHQDGPERLVLRTASGEVDYLTGVNVGATVPGHAPGELAVDRPTWVRWFELIARTGVHAVRVYTILPPHFYEELLAFNEANPDRPLYLVHGVWIPEEEFLSSRDLWSDEVVQRMEADVSAAVAVVHGQATLPPRPGFASGTYRADVSPWLVSWALGVELDPAATLASDRHNAGRPAHAGTYVRSTADASPTETWLARMLDLLAGQEAARGRTMPLTFTNWPTTDPLVHPGEPLPEEDLVGIDAEHVVTTDAWPGGRYASFHAYPYYPDFQRYEYATFELDGEVDPYAGYLAALREHHASQPVVVLETGVPSSIGSAHAGPLGRDQGGHTEPEAMAHLTDLVDVVDRSGWSGTFLFAWADEWFKHTWNTADRELPADRRAMWHNALTNESYFGLLAVEPGADGRVVTIDGTGRAFAPTTTQAIHEGTGPVAEVRAIHDAERLYLRVLLEGSPWEDGRGVTIAFDAVPGEGGGPLPSTSTTVADADVLLTLADGEARLLARASLDLDTRRLGGLAGYPPADPADLRPGSGAWVPVRQLVNRPMHLPATGARAPAEWHEVNPLVRGTTDPTATAFDAHATWHAGPGVVELALPWGMLGFADPSSRQFLVPDADGEPTTGTVERLGMQVVVGDEPAAVTAGYAWESWQSVDWHERPRRGLDQLVDALRERALPDARG</sequence>
<dbReference type="OrthoDB" id="916275at2"/>
<dbReference type="InterPro" id="IPR017853">
    <property type="entry name" value="GH"/>
</dbReference>
<evidence type="ECO:0000313" key="3">
    <source>
        <dbReference type="Proteomes" id="UP000650511"/>
    </source>
</evidence>
<protein>
    <submittedName>
        <fullName evidence="2">Uncharacterized protein</fullName>
    </submittedName>
</protein>
<dbReference type="Proteomes" id="UP000650511">
    <property type="component" value="Unassembled WGS sequence"/>
</dbReference>
<dbReference type="PROSITE" id="PS51257">
    <property type="entry name" value="PROKAR_LIPOPROTEIN"/>
    <property type="match status" value="1"/>
</dbReference>